<accession>A0A4Z0M1S2</accession>
<dbReference type="Pfam" id="PF00593">
    <property type="entry name" value="TonB_dep_Rec_b-barrel"/>
    <property type="match status" value="1"/>
</dbReference>
<gene>
    <name evidence="15" type="ORF">E4634_11035</name>
</gene>
<keyword evidence="6" id="KW-0408">Iron</keyword>
<keyword evidence="4" id="KW-0410">Iron transport</keyword>
<dbReference type="Gene3D" id="2.40.170.20">
    <property type="entry name" value="TonB-dependent receptor, beta-barrel domain"/>
    <property type="match status" value="1"/>
</dbReference>
<feature type="domain" description="TonB-dependent receptor-like beta-barrel" evidence="13">
    <location>
        <begin position="347"/>
        <end position="815"/>
    </location>
</feature>
<keyword evidence="8 12" id="KW-0798">TonB box</keyword>
<evidence type="ECO:0000256" key="2">
    <source>
        <dbReference type="ARBA" id="ARBA00022448"/>
    </source>
</evidence>
<dbReference type="EMBL" id="SRLE01000007">
    <property type="protein sequence ID" value="TGD73552.1"/>
    <property type="molecule type" value="Genomic_DNA"/>
</dbReference>
<evidence type="ECO:0000256" key="6">
    <source>
        <dbReference type="ARBA" id="ARBA00023004"/>
    </source>
</evidence>
<evidence type="ECO:0000256" key="4">
    <source>
        <dbReference type="ARBA" id="ARBA00022496"/>
    </source>
</evidence>
<evidence type="ECO:0000256" key="3">
    <source>
        <dbReference type="ARBA" id="ARBA00022452"/>
    </source>
</evidence>
<dbReference type="AlphaFoldDB" id="A0A4Z0M1S2"/>
<dbReference type="InterPro" id="IPR039426">
    <property type="entry name" value="TonB-dep_rcpt-like"/>
</dbReference>
<feature type="domain" description="TonB-dependent receptor plug" evidence="14">
    <location>
        <begin position="69"/>
        <end position="177"/>
    </location>
</feature>
<dbReference type="SUPFAM" id="SSF56935">
    <property type="entry name" value="Porins"/>
    <property type="match status" value="1"/>
</dbReference>
<dbReference type="InterPro" id="IPR036942">
    <property type="entry name" value="Beta-barrel_TonB_sf"/>
</dbReference>
<evidence type="ECO:0000256" key="8">
    <source>
        <dbReference type="ARBA" id="ARBA00023077"/>
    </source>
</evidence>
<dbReference type="PROSITE" id="PS52016">
    <property type="entry name" value="TONB_DEPENDENT_REC_3"/>
    <property type="match status" value="1"/>
</dbReference>
<dbReference type="InterPro" id="IPR037066">
    <property type="entry name" value="Plug_dom_sf"/>
</dbReference>
<keyword evidence="16" id="KW-1185">Reference proteome</keyword>
<proteinExistence type="inferred from homology"/>
<dbReference type="Proteomes" id="UP000298050">
    <property type="component" value="Unassembled WGS sequence"/>
</dbReference>
<evidence type="ECO:0000256" key="9">
    <source>
        <dbReference type="ARBA" id="ARBA00023136"/>
    </source>
</evidence>
<sequence length="853" mass="92299">MNPVRPSYWPTAGLHPRLGYPLAALPGGVVLASALLLGGQSAAAQEARPRGGTLEEIVVTVRRRSEVATDVPMAITVMDSRFLDEQNINAIDNLNEVVPGLNITQGTDGANLPLISLRGQRPSEVLLSMDPAVPLYYADIVLTPVNGSNLALYDIANVQVVKGPQGTLFGRNSTGGAVLITPMTPDAEFGGYLKGTVGDYDLYSIEGAINLPVNDVLSLRIAGQKTVRDGYQSIVDNGIPAGEVGSTAELACDDCLWDEDSQGLRVVASIELGDFRNLTTVSYDENDAIGKGIIATDFNPDAGLGAIYNAIFNGGLAALGGPSATLVDDAIARAKGRDVTDVEASLKSRDEVSNLFFANATEFDIGDSLTIKNIFGYRKVEVLNGPDSDGTALPLTGPNITASPTWPASFGIPGYRDLDGEQFSNELQVFGDAFDDRLEWLAGVYYYTMKGSERFLANNSGPSADFADLTSPLPIPEVEAIYAIGRYGFYNASSIADVENEAYAIFGEGTWSFTDELSLTLGLRQSWDRRELTSKNIATDFFNAAEPPRCVVLDRDGNPVGPSCSRTEDESYSKPTWRMALNYSPDYASLFYGSIATGYRSGGFQTRAKDNISFEPFDEETVLNYEVGHKADWQAGFLGTVRSAVAVYYQDYGDIQKTQGLSTPDGIATVVQNAGKAVIRGIDLDITVAPTDNLVFSLGYAYIDAYYKEWQTPDFDNEDSPFVYIPDHSFFGNARYTLPLDPALGEVSVSGGVYYQSEVDTFQQLQHLDVLVPDPDEAAEARADQELDEYTVWNFRLSWQDIMGSGLDAAAFINNAFDEEYAVGSTPVIDSLGLNMKTYGAPRTFGASLQWNF</sequence>
<evidence type="ECO:0000256" key="5">
    <source>
        <dbReference type="ARBA" id="ARBA00022692"/>
    </source>
</evidence>
<comment type="subcellular location">
    <subcellularLocation>
        <location evidence="1 11">Cell outer membrane</location>
        <topology evidence="1 11">Multi-pass membrane protein</topology>
    </subcellularLocation>
</comment>
<dbReference type="OrthoDB" id="127311at2"/>
<protein>
    <recommendedName>
        <fullName evidence="17">TonB-dependent receptor</fullName>
    </recommendedName>
</protein>
<evidence type="ECO:0000256" key="12">
    <source>
        <dbReference type="RuleBase" id="RU003357"/>
    </source>
</evidence>
<evidence type="ECO:0000313" key="16">
    <source>
        <dbReference type="Proteomes" id="UP000298050"/>
    </source>
</evidence>
<keyword evidence="3 11" id="KW-1134">Transmembrane beta strand</keyword>
<dbReference type="Pfam" id="PF07715">
    <property type="entry name" value="Plug"/>
    <property type="match status" value="1"/>
</dbReference>
<name>A0A4Z0M1S2_9GAMM</name>
<evidence type="ECO:0000256" key="7">
    <source>
        <dbReference type="ARBA" id="ARBA00023065"/>
    </source>
</evidence>
<evidence type="ECO:0000313" key="15">
    <source>
        <dbReference type="EMBL" id="TGD73552.1"/>
    </source>
</evidence>
<comment type="similarity">
    <text evidence="11 12">Belongs to the TonB-dependent receptor family.</text>
</comment>
<evidence type="ECO:0000256" key="1">
    <source>
        <dbReference type="ARBA" id="ARBA00004571"/>
    </source>
</evidence>
<keyword evidence="5 11" id="KW-0812">Transmembrane</keyword>
<keyword evidence="2 11" id="KW-0813">Transport</keyword>
<evidence type="ECO:0000259" key="13">
    <source>
        <dbReference type="Pfam" id="PF00593"/>
    </source>
</evidence>
<evidence type="ECO:0008006" key="17">
    <source>
        <dbReference type="Google" id="ProtNLM"/>
    </source>
</evidence>
<evidence type="ECO:0000256" key="10">
    <source>
        <dbReference type="ARBA" id="ARBA00023237"/>
    </source>
</evidence>
<dbReference type="InterPro" id="IPR000531">
    <property type="entry name" value="Beta-barrel_TonB"/>
</dbReference>
<evidence type="ECO:0000259" key="14">
    <source>
        <dbReference type="Pfam" id="PF07715"/>
    </source>
</evidence>
<keyword evidence="9 11" id="KW-0472">Membrane</keyword>
<dbReference type="PANTHER" id="PTHR32552:SF81">
    <property type="entry name" value="TONB-DEPENDENT OUTER MEMBRANE RECEPTOR"/>
    <property type="match status" value="1"/>
</dbReference>
<keyword evidence="10 11" id="KW-0998">Cell outer membrane</keyword>
<reference evidence="15 16" key="1">
    <citation type="submission" date="2019-04" db="EMBL/GenBank/DDBJ databases">
        <title>Taxonomy of novel Haliea sp. from mangrove soil of West Coast of India.</title>
        <authorList>
            <person name="Verma A."/>
            <person name="Kumar P."/>
            <person name="Krishnamurthi S."/>
        </authorList>
    </citation>
    <scope>NUCLEOTIDE SEQUENCE [LARGE SCALE GENOMIC DNA]</scope>
    <source>
        <strain evidence="15 16">SAOS-164</strain>
    </source>
</reference>
<evidence type="ECO:0000256" key="11">
    <source>
        <dbReference type="PROSITE-ProRule" id="PRU01360"/>
    </source>
</evidence>
<comment type="caution">
    <text evidence="15">The sequence shown here is derived from an EMBL/GenBank/DDBJ whole genome shotgun (WGS) entry which is preliminary data.</text>
</comment>
<organism evidence="15 16">
    <name type="scientific">Mangrovimicrobium sediminis</name>
    <dbReference type="NCBI Taxonomy" id="2562682"/>
    <lineage>
        <taxon>Bacteria</taxon>
        <taxon>Pseudomonadati</taxon>
        <taxon>Pseudomonadota</taxon>
        <taxon>Gammaproteobacteria</taxon>
        <taxon>Cellvibrionales</taxon>
        <taxon>Halieaceae</taxon>
        <taxon>Mangrovimicrobium</taxon>
    </lineage>
</organism>
<dbReference type="Gene3D" id="2.170.130.10">
    <property type="entry name" value="TonB-dependent receptor, plug domain"/>
    <property type="match status" value="1"/>
</dbReference>
<dbReference type="InterPro" id="IPR012910">
    <property type="entry name" value="Plug_dom"/>
</dbReference>
<dbReference type="PANTHER" id="PTHR32552">
    <property type="entry name" value="FERRICHROME IRON RECEPTOR-RELATED"/>
    <property type="match status" value="1"/>
</dbReference>
<dbReference type="GO" id="GO:0006826">
    <property type="term" value="P:iron ion transport"/>
    <property type="evidence" value="ECO:0007669"/>
    <property type="project" value="UniProtKB-KW"/>
</dbReference>
<keyword evidence="7" id="KW-0406">Ion transport</keyword>
<dbReference type="GO" id="GO:0009279">
    <property type="term" value="C:cell outer membrane"/>
    <property type="evidence" value="ECO:0007669"/>
    <property type="project" value="UniProtKB-SubCell"/>
</dbReference>